<dbReference type="InterPro" id="IPR050107">
    <property type="entry name" value="ABC_carbohydrate_import_ATPase"/>
</dbReference>
<dbReference type="EMBL" id="JACOOR010000012">
    <property type="protein sequence ID" value="MBC5661151.1"/>
    <property type="molecule type" value="Genomic_DNA"/>
</dbReference>
<evidence type="ECO:0000256" key="2">
    <source>
        <dbReference type="ARBA" id="ARBA00022475"/>
    </source>
</evidence>
<dbReference type="Gene3D" id="3.40.50.300">
    <property type="entry name" value="P-loop containing nucleotide triphosphate hydrolases"/>
    <property type="match status" value="2"/>
</dbReference>
<proteinExistence type="predicted"/>
<dbReference type="CDD" id="cd03216">
    <property type="entry name" value="ABC_Carb_Monos_I"/>
    <property type="match status" value="1"/>
</dbReference>
<keyword evidence="8" id="KW-0472">Membrane</keyword>
<keyword evidence="1" id="KW-0813">Transport</keyword>
<keyword evidence="6 10" id="KW-0067">ATP-binding</keyword>
<dbReference type="SMART" id="SM00382">
    <property type="entry name" value="AAA"/>
    <property type="match status" value="2"/>
</dbReference>
<accession>A0A923RP32</accession>
<evidence type="ECO:0000259" key="9">
    <source>
        <dbReference type="PROSITE" id="PS50893"/>
    </source>
</evidence>
<keyword evidence="5" id="KW-0547">Nucleotide-binding</keyword>
<evidence type="ECO:0000256" key="4">
    <source>
        <dbReference type="ARBA" id="ARBA00022737"/>
    </source>
</evidence>
<dbReference type="PANTHER" id="PTHR43790:SF3">
    <property type="entry name" value="D-ALLOSE IMPORT ATP-BINDING PROTEIN ALSA-RELATED"/>
    <property type="match status" value="1"/>
</dbReference>
<keyword evidence="2" id="KW-1003">Cell membrane</keyword>
<keyword evidence="11" id="KW-1185">Reference proteome</keyword>
<keyword evidence="3" id="KW-0762">Sugar transport</keyword>
<dbReference type="InterPro" id="IPR017871">
    <property type="entry name" value="ABC_transporter-like_CS"/>
</dbReference>
<dbReference type="InterPro" id="IPR027417">
    <property type="entry name" value="P-loop_NTPase"/>
</dbReference>
<dbReference type="Proteomes" id="UP000649345">
    <property type="component" value="Unassembled WGS sequence"/>
</dbReference>
<dbReference type="GO" id="GO:0005524">
    <property type="term" value="F:ATP binding"/>
    <property type="evidence" value="ECO:0007669"/>
    <property type="project" value="UniProtKB-KW"/>
</dbReference>
<gene>
    <name evidence="10" type="ORF">H8S44_15485</name>
</gene>
<evidence type="ECO:0000256" key="5">
    <source>
        <dbReference type="ARBA" id="ARBA00022741"/>
    </source>
</evidence>
<evidence type="ECO:0000313" key="10">
    <source>
        <dbReference type="EMBL" id="MBC5661151.1"/>
    </source>
</evidence>
<name>A0A923RP32_9FIRM</name>
<dbReference type="GO" id="GO:0016887">
    <property type="term" value="F:ATP hydrolysis activity"/>
    <property type="evidence" value="ECO:0007669"/>
    <property type="project" value="InterPro"/>
</dbReference>
<evidence type="ECO:0000256" key="6">
    <source>
        <dbReference type="ARBA" id="ARBA00022840"/>
    </source>
</evidence>
<evidence type="ECO:0000256" key="8">
    <source>
        <dbReference type="ARBA" id="ARBA00023136"/>
    </source>
</evidence>
<dbReference type="SUPFAM" id="SSF52540">
    <property type="entry name" value="P-loop containing nucleoside triphosphate hydrolases"/>
    <property type="match status" value="2"/>
</dbReference>
<evidence type="ECO:0000256" key="3">
    <source>
        <dbReference type="ARBA" id="ARBA00022597"/>
    </source>
</evidence>
<keyword evidence="7" id="KW-1278">Translocase</keyword>
<dbReference type="PROSITE" id="PS00211">
    <property type="entry name" value="ABC_TRANSPORTER_1"/>
    <property type="match status" value="1"/>
</dbReference>
<feature type="domain" description="ABC transporter" evidence="9">
    <location>
        <begin position="243"/>
        <end position="490"/>
    </location>
</feature>
<comment type="caution">
    <text evidence="10">The sequence shown here is derived from an EMBL/GenBank/DDBJ whole genome shotgun (WGS) entry which is preliminary data.</text>
</comment>
<protein>
    <submittedName>
        <fullName evidence="10">Sugar ABC transporter ATP-binding protein</fullName>
    </submittedName>
</protein>
<dbReference type="AlphaFoldDB" id="A0A923RP32"/>
<dbReference type="PROSITE" id="PS50893">
    <property type="entry name" value="ABC_TRANSPORTER_2"/>
    <property type="match status" value="2"/>
</dbReference>
<evidence type="ECO:0000256" key="1">
    <source>
        <dbReference type="ARBA" id="ARBA00022448"/>
    </source>
</evidence>
<feature type="domain" description="ABC transporter" evidence="9">
    <location>
        <begin position="1"/>
        <end position="236"/>
    </location>
</feature>
<dbReference type="InterPro" id="IPR003439">
    <property type="entry name" value="ABC_transporter-like_ATP-bd"/>
</dbReference>
<dbReference type="InterPro" id="IPR003593">
    <property type="entry name" value="AAA+_ATPase"/>
</dbReference>
<dbReference type="PANTHER" id="PTHR43790">
    <property type="entry name" value="CARBOHYDRATE TRANSPORT ATP-BINDING PROTEIN MG119-RELATED"/>
    <property type="match status" value="1"/>
</dbReference>
<dbReference type="CDD" id="cd03215">
    <property type="entry name" value="ABC_Carb_Monos_II"/>
    <property type="match status" value="1"/>
</dbReference>
<sequence length="498" mass="55240">MQHIVKRFSSFLAVNDISIQVRPGEVHAICGENGAGKSTLMKVLAGEYPDYEGRISIHGTEVKLDSPTTARRCGIAIIHQELGLAGPISVAENIFAGNLPRKKGILLDRRKLYEDAKKYLGMVGLSYVRPETLVSALSQHEAQLVEIAKALSNDPKILIMDEPTSALSREEGKRLFSIIEDLKKRGLAILYISHFLSEVFEVSDYITTMRDGRHVATEAKTETTPEKVIYHMVGKDIKDFYAERKTTVGSTVLEAKSLTRYGFFQNISFDVHEGEILGICGLSGAGRTELARALVGIDQWDEGELFYEGESIRNHSYTESIRRNIAYLAEDRKLQGLMLNLPIGENITSAKAICQSRSFWCQEEQEKNAVDGLMEELQVNPRNVKKIVGQLSGGNQQKVLLAKWLLTDPKLLILDEPTRGVDVGAKSMIHEAIKRHVDKGNAAIIISSDLMEVGGLSDRVLLLYHGRQRGIIEKDKDNCSEVSLLMLANGDGKAYEEG</sequence>
<reference evidence="10" key="1">
    <citation type="submission" date="2020-08" db="EMBL/GenBank/DDBJ databases">
        <title>Genome public.</title>
        <authorList>
            <person name="Liu C."/>
            <person name="Sun Q."/>
        </authorList>
    </citation>
    <scope>NUCLEOTIDE SEQUENCE</scope>
    <source>
        <strain evidence="10">NSJ-68</strain>
    </source>
</reference>
<evidence type="ECO:0000313" key="11">
    <source>
        <dbReference type="Proteomes" id="UP000649345"/>
    </source>
</evidence>
<evidence type="ECO:0000256" key="7">
    <source>
        <dbReference type="ARBA" id="ARBA00022967"/>
    </source>
</evidence>
<dbReference type="Pfam" id="PF00005">
    <property type="entry name" value="ABC_tran"/>
    <property type="match status" value="2"/>
</dbReference>
<keyword evidence="4" id="KW-0677">Repeat</keyword>
<organism evidence="10 11">
    <name type="scientific">Anaerosacchariphilus hominis</name>
    <dbReference type="NCBI Taxonomy" id="2763017"/>
    <lineage>
        <taxon>Bacteria</taxon>
        <taxon>Bacillati</taxon>
        <taxon>Bacillota</taxon>
        <taxon>Clostridia</taxon>
        <taxon>Lachnospirales</taxon>
        <taxon>Lachnospiraceae</taxon>
        <taxon>Anaerosacchariphilus</taxon>
    </lineage>
</organism>